<keyword evidence="1 4" id="KW-0378">Hydrolase</keyword>
<evidence type="ECO:0000313" key="4">
    <source>
        <dbReference type="EMBL" id="VAW25021.1"/>
    </source>
</evidence>
<dbReference type="PANTHER" id="PTHR43056:SF10">
    <property type="entry name" value="COCE_NOND FAMILY, PUTATIVE (AFU_ORTHOLOGUE AFUA_7G00600)-RELATED"/>
    <property type="match status" value="1"/>
</dbReference>
<dbReference type="Pfam" id="PF02129">
    <property type="entry name" value="Peptidase_S15"/>
    <property type="match status" value="1"/>
</dbReference>
<dbReference type="InterPro" id="IPR050585">
    <property type="entry name" value="Xaa-Pro_dipeptidyl-ppase/CocE"/>
</dbReference>
<dbReference type="SUPFAM" id="SSF49785">
    <property type="entry name" value="Galactose-binding domain-like"/>
    <property type="match status" value="1"/>
</dbReference>
<dbReference type="SUPFAM" id="SSF53474">
    <property type="entry name" value="alpha/beta-Hydrolases"/>
    <property type="match status" value="1"/>
</dbReference>
<dbReference type="EMBL" id="UOEP01000233">
    <property type="protein sequence ID" value="VAW25021.1"/>
    <property type="molecule type" value="Genomic_DNA"/>
</dbReference>
<name>A0A3B0U1W2_9ZZZZ</name>
<dbReference type="Gene3D" id="2.60.120.260">
    <property type="entry name" value="Galactose-binding domain-like"/>
    <property type="match status" value="1"/>
</dbReference>
<gene>
    <name evidence="4" type="ORF">MNBD_BACTEROID01-2764</name>
</gene>
<dbReference type="InterPro" id="IPR013736">
    <property type="entry name" value="Xaa-Pro_dipept_C"/>
</dbReference>
<reference evidence="4" key="1">
    <citation type="submission" date="2018-06" db="EMBL/GenBank/DDBJ databases">
        <authorList>
            <person name="Zhirakovskaya E."/>
        </authorList>
    </citation>
    <scope>NUCLEOTIDE SEQUENCE</scope>
</reference>
<protein>
    <submittedName>
        <fullName evidence="4">Hydrolase, CocE/NonD family</fullName>
    </submittedName>
</protein>
<dbReference type="Gene3D" id="1.10.3020.10">
    <property type="entry name" value="alpha-amino acid ester hydrolase ( Helical cap domain)"/>
    <property type="match status" value="1"/>
</dbReference>
<organism evidence="4">
    <name type="scientific">hydrothermal vent metagenome</name>
    <dbReference type="NCBI Taxonomy" id="652676"/>
    <lineage>
        <taxon>unclassified sequences</taxon>
        <taxon>metagenomes</taxon>
        <taxon>ecological metagenomes</taxon>
    </lineage>
</organism>
<dbReference type="PANTHER" id="PTHR43056">
    <property type="entry name" value="PEPTIDASE S9 PROLYL OLIGOPEPTIDASE"/>
    <property type="match status" value="1"/>
</dbReference>
<dbReference type="InterPro" id="IPR000383">
    <property type="entry name" value="Xaa-Pro-like_dom"/>
</dbReference>
<dbReference type="GO" id="GO:0008239">
    <property type="term" value="F:dipeptidyl-peptidase activity"/>
    <property type="evidence" value="ECO:0007669"/>
    <property type="project" value="InterPro"/>
</dbReference>
<dbReference type="InterPro" id="IPR008979">
    <property type="entry name" value="Galactose-bd-like_sf"/>
</dbReference>
<evidence type="ECO:0000259" key="3">
    <source>
        <dbReference type="SMART" id="SM00939"/>
    </source>
</evidence>
<feature type="domain" description="Xaa-Pro dipeptidyl-peptidase C-terminal" evidence="3">
    <location>
        <begin position="327"/>
        <end position="570"/>
    </location>
</feature>
<dbReference type="InterPro" id="IPR029058">
    <property type="entry name" value="AB_hydrolase_fold"/>
</dbReference>
<evidence type="ECO:0000256" key="2">
    <source>
        <dbReference type="SAM" id="MobiDB-lite"/>
    </source>
</evidence>
<dbReference type="Pfam" id="PF08530">
    <property type="entry name" value="PepX_C"/>
    <property type="match status" value="1"/>
</dbReference>
<dbReference type="SMART" id="SM00939">
    <property type="entry name" value="PepX_C"/>
    <property type="match status" value="1"/>
</dbReference>
<proteinExistence type="predicted"/>
<dbReference type="InterPro" id="IPR005674">
    <property type="entry name" value="CocE/Ser_esterase"/>
</dbReference>
<dbReference type="Gene3D" id="3.40.50.1820">
    <property type="entry name" value="alpha/beta hydrolase"/>
    <property type="match status" value="1"/>
</dbReference>
<accession>A0A3B0U1W2</accession>
<dbReference type="AlphaFoldDB" id="A0A3B0U1W2"/>
<sequence>MKKNNSRKALVVLSLVLLYVLPYFSLAQVSQPAYNVIEKLGVKVSMRDGVRLSTDLYLPDSPGKFPVLLMRTPYGKDGEGRRAHFFTQRGYAVVIQDTRGRYNSEGVFDAMQPEALDGYDTQQWIGGQPWCNGKIGTFGGSYVGFTQWMPAPLGSPYLKTMFPSKTFSDFYKEAYQGGAFRILRWSPWSYEMSRPYNVDKSFVQNKADSAYRMIPFIEQDKLLGWKIPFLRDWLAHPQNDLYWERSGVRDNYTDIKTSVYNVGGWFDSFQQGTLYNFMRMTAPDIDPEIRAKQKLLMGPWVHGSESSEVGDLNFGENAALDTREIELRWFDNQLKGIDNGIMQEPPVRIFVMGENVWRNENEWPLARTDYQEYYFHSNGNANTLMGDGTLDTNIQKNESPDTFVYNPENPVITPGRDQPIDQRKVEAREDVLVYSTGIMEENLEVTGPVEVVLYASSSAVNTDFTAKLVDVYPDGKAIRLCEGIIRASFRNPDASPSTIKPGKIYKYHISLWATSNLFKIGHQLRVEVSSSNFPRFDRNLNTGIFPAIDTTYIKATQIIYHSKEYPSCIILPVINN</sequence>
<dbReference type="NCBIfam" id="TIGR00976">
    <property type="entry name" value="CocE_NonD"/>
    <property type="match status" value="1"/>
</dbReference>
<evidence type="ECO:0000256" key="1">
    <source>
        <dbReference type="ARBA" id="ARBA00022801"/>
    </source>
</evidence>
<feature type="region of interest" description="Disordered" evidence="2">
    <location>
        <begin position="398"/>
        <end position="418"/>
    </location>
</feature>